<dbReference type="EMBL" id="JACOPV010000017">
    <property type="protein sequence ID" value="MBM5460631.1"/>
    <property type="molecule type" value="Genomic_DNA"/>
</dbReference>
<dbReference type="InterPro" id="IPR029063">
    <property type="entry name" value="SAM-dependent_MTases_sf"/>
</dbReference>
<name>A0ABS2C426_9PSED</name>
<organism evidence="1 2">
    <name type="scientific">Pseudomonas arcuscaelestis</name>
    <dbReference type="NCBI Taxonomy" id="2710591"/>
    <lineage>
        <taxon>Bacteria</taxon>
        <taxon>Pseudomonadati</taxon>
        <taxon>Pseudomonadota</taxon>
        <taxon>Gammaproteobacteria</taxon>
        <taxon>Pseudomonadales</taxon>
        <taxon>Pseudomonadaceae</taxon>
        <taxon>Pseudomonas</taxon>
    </lineage>
</organism>
<reference evidence="1 2" key="1">
    <citation type="submission" date="2020-08" db="EMBL/GenBank/DDBJ databases">
        <title>Description of novel Pseudomonas species.</title>
        <authorList>
            <person name="Duman M."/>
            <person name="Mulet M."/>
            <person name="Altun S."/>
            <person name="Saticioglu I.B."/>
            <person name="Lalucat J."/>
            <person name="Garcia-Valdes E."/>
        </authorList>
    </citation>
    <scope>NUCLEOTIDE SEQUENCE [LARGE SCALE GENOMIC DNA]</scope>
    <source>
        <strain evidence="1 2">P66</strain>
    </source>
</reference>
<protein>
    <recommendedName>
        <fullName evidence="3">Methyltransferase domain-containing protein</fullName>
    </recommendedName>
</protein>
<evidence type="ECO:0000313" key="2">
    <source>
        <dbReference type="Proteomes" id="UP000745663"/>
    </source>
</evidence>
<dbReference type="SUPFAM" id="SSF53335">
    <property type="entry name" value="S-adenosyl-L-methionine-dependent methyltransferases"/>
    <property type="match status" value="1"/>
</dbReference>
<evidence type="ECO:0008006" key="3">
    <source>
        <dbReference type="Google" id="ProtNLM"/>
    </source>
</evidence>
<accession>A0ABS2C426</accession>
<sequence>MDSVLESQHDTYFVQKVAVGSLAGVPRIDVMTQICQDKNVLHVGCVDFPITDLNNNLHLQLESVCKSLDGFDVNSDAFEQLQPHVSGQLFDRWEDVSGQYDVVLVPEVMEHVDNVADFLGKLSALDAKAYVITVPDAFQCFRQHFDYNAGSETFVEVVHPDHNCWYTPYTFQNSIKKYTDWNIQGIWFYNRISLLMIATRAA</sequence>
<evidence type="ECO:0000313" key="1">
    <source>
        <dbReference type="EMBL" id="MBM5460631.1"/>
    </source>
</evidence>
<dbReference type="RefSeq" id="WP_203585483.1">
    <property type="nucleotide sequence ID" value="NZ_JACOPV010000017.1"/>
</dbReference>
<dbReference type="Gene3D" id="3.40.50.150">
    <property type="entry name" value="Vaccinia Virus protein VP39"/>
    <property type="match status" value="1"/>
</dbReference>
<dbReference type="Proteomes" id="UP000745663">
    <property type="component" value="Unassembled WGS sequence"/>
</dbReference>
<gene>
    <name evidence="1" type="ORF">H8F21_23970</name>
</gene>
<proteinExistence type="predicted"/>
<comment type="caution">
    <text evidence="1">The sequence shown here is derived from an EMBL/GenBank/DDBJ whole genome shotgun (WGS) entry which is preliminary data.</text>
</comment>
<keyword evidence="2" id="KW-1185">Reference proteome</keyword>